<protein>
    <submittedName>
        <fullName evidence="2">Uncharacterized protein</fullName>
    </submittedName>
</protein>
<reference evidence="2 3" key="1">
    <citation type="submission" date="2024-04" db="EMBL/GenBank/DDBJ databases">
        <authorList>
            <person name="Fracassetti M."/>
        </authorList>
    </citation>
    <scope>NUCLEOTIDE SEQUENCE [LARGE SCALE GENOMIC DNA]</scope>
</reference>
<evidence type="ECO:0000256" key="1">
    <source>
        <dbReference type="SAM" id="MobiDB-lite"/>
    </source>
</evidence>
<gene>
    <name evidence="2" type="ORF">LTRI10_LOCUS41249</name>
</gene>
<evidence type="ECO:0000313" key="2">
    <source>
        <dbReference type="EMBL" id="CAL1401173.1"/>
    </source>
</evidence>
<organism evidence="2 3">
    <name type="scientific">Linum trigynum</name>
    <dbReference type="NCBI Taxonomy" id="586398"/>
    <lineage>
        <taxon>Eukaryota</taxon>
        <taxon>Viridiplantae</taxon>
        <taxon>Streptophyta</taxon>
        <taxon>Embryophyta</taxon>
        <taxon>Tracheophyta</taxon>
        <taxon>Spermatophyta</taxon>
        <taxon>Magnoliopsida</taxon>
        <taxon>eudicotyledons</taxon>
        <taxon>Gunneridae</taxon>
        <taxon>Pentapetalae</taxon>
        <taxon>rosids</taxon>
        <taxon>fabids</taxon>
        <taxon>Malpighiales</taxon>
        <taxon>Linaceae</taxon>
        <taxon>Linum</taxon>
    </lineage>
</organism>
<evidence type="ECO:0000313" key="3">
    <source>
        <dbReference type="Proteomes" id="UP001497516"/>
    </source>
</evidence>
<proteinExistence type="predicted"/>
<name>A0AAV2FU60_9ROSI</name>
<dbReference type="EMBL" id="OZ034820">
    <property type="protein sequence ID" value="CAL1401173.1"/>
    <property type="molecule type" value="Genomic_DNA"/>
</dbReference>
<accession>A0AAV2FU60</accession>
<dbReference type="AlphaFoldDB" id="A0AAV2FU60"/>
<feature type="compositionally biased region" description="Basic and acidic residues" evidence="1">
    <location>
        <begin position="55"/>
        <end position="69"/>
    </location>
</feature>
<feature type="region of interest" description="Disordered" evidence="1">
    <location>
        <begin position="45"/>
        <end position="69"/>
    </location>
</feature>
<sequence length="69" mass="7534">MIEGKEEEDEGSQPESFDSMVGDLLSLLYFAALFDVKLHNDFTGTMLSRTQGGGADERFEGDGSAGRRD</sequence>
<dbReference type="Proteomes" id="UP001497516">
    <property type="component" value="Chromosome 7"/>
</dbReference>
<keyword evidence="3" id="KW-1185">Reference proteome</keyword>